<protein>
    <recommendedName>
        <fullName evidence="6">Carboxypeptidase</fullName>
        <ecNumber evidence="6">3.4.16.-</ecNumber>
    </recommendedName>
</protein>
<dbReference type="InterPro" id="IPR029058">
    <property type="entry name" value="AB_hydrolase_fold"/>
</dbReference>
<evidence type="ECO:0000313" key="8">
    <source>
        <dbReference type="Proteomes" id="UP000054549"/>
    </source>
</evidence>
<dbReference type="GO" id="GO:0006508">
    <property type="term" value="P:proteolysis"/>
    <property type="evidence" value="ECO:0007669"/>
    <property type="project" value="UniProtKB-KW"/>
</dbReference>
<comment type="similarity">
    <text evidence="1 6">Belongs to the peptidase S10 family.</text>
</comment>
<evidence type="ECO:0000313" key="7">
    <source>
        <dbReference type="EMBL" id="KIL59167.1"/>
    </source>
</evidence>
<evidence type="ECO:0000256" key="4">
    <source>
        <dbReference type="ARBA" id="ARBA00022801"/>
    </source>
</evidence>
<dbReference type="PRINTS" id="PR00724">
    <property type="entry name" value="CRBOXYPTASEC"/>
</dbReference>
<feature type="signal peptide" evidence="6">
    <location>
        <begin position="1"/>
        <end position="28"/>
    </location>
</feature>
<gene>
    <name evidence="7" type="ORF">M378DRAFT_169680</name>
</gene>
<keyword evidence="6" id="KW-0732">Signal</keyword>
<dbReference type="PROSITE" id="PS00131">
    <property type="entry name" value="CARBOXYPEPT_SER_SER"/>
    <property type="match status" value="1"/>
</dbReference>
<keyword evidence="3 6" id="KW-0645">Protease</keyword>
<dbReference type="InterPro" id="IPR018202">
    <property type="entry name" value="Ser_caboxypep_ser_AS"/>
</dbReference>
<keyword evidence="4 6" id="KW-0378">Hydrolase</keyword>
<organism evidence="7 8">
    <name type="scientific">Amanita muscaria (strain Koide BX008)</name>
    <dbReference type="NCBI Taxonomy" id="946122"/>
    <lineage>
        <taxon>Eukaryota</taxon>
        <taxon>Fungi</taxon>
        <taxon>Dikarya</taxon>
        <taxon>Basidiomycota</taxon>
        <taxon>Agaricomycotina</taxon>
        <taxon>Agaricomycetes</taxon>
        <taxon>Agaricomycetidae</taxon>
        <taxon>Agaricales</taxon>
        <taxon>Pluteineae</taxon>
        <taxon>Amanitaceae</taxon>
        <taxon>Amanita</taxon>
    </lineage>
</organism>
<dbReference type="HOGENOM" id="CLU_008523_12_3_1"/>
<dbReference type="Proteomes" id="UP000054549">
    <property type="component" value="Unassembled WGS sequence"/>
</dbReference>
<keyword evidence="2 6" id="KW-0121">Carboxypeptidase</keyword>
<reference evidence="7 8" key="1">
    <citation type="submission" date="2014-04" db="EMBL/GenBank/DDBJ databases">
        <title>Evolutionary Origins and Diversification of the Mycorrhizal Mutualists.</title>
        <authorList>
            <consortium name="DOE Joint Genome Institute"/>
            <consortium name="Mycorrhizal Genomics Consortium"/>
            <person name="Kohler A."/>
            <person name="Kuo A."/>
            <person name="Nagy L.G."/>
            <person name="Floudas D."/>
            <person name="Copeland A."/>
            <person name="Barry K.W."/>
            <person name="Cichocki N."/>
            <person name="Veneault-Fourrey C."/>
            <person name="LaButti K."/>
            <person name="Lindquist E.A."/>
            <person name="Lipzen A."/>
            <person name="Lundell T."/>
            <person name="Morin E."/>
            <person name="Murat C."/>
            <person name="Riley R."/>
            <person name="Ohm R."/>
            <person name="Sun H."/>
            <person name="Tunlid A."/>
            <person name="Henrissat B."/>
            <person name="Grigoriev I.V."/>
            <person name="Hibbett D.S."/>
            <person name="Martin F."/>
        </authorList>
    </citation>
    <scope>NUCLEOTIDE SEQUENCE [LARGE SCALE GENOMIC DNA]</scope>
    <source>
        <strain evidence="7 8">Koide BX008</strain>
    </source>
</reference>
<dbReference type="PANTHER" id="PTHR11802:SF479">
    <property type="entry name" value="CARBOXYPEPTIDASE"/>
    <property type="match status" value="1"/>
</dbReference>
<dbReference type="Gene3D" id="3.40.50.1820">
    <property type="entry name" value="alpha/beta hydrolase"/>
    <property type="match status" value="1"/>
</dbReference>
<keyword evidence="5" id="KW-0325">Glycoprotein</keyword>
<dbReference type="SUPFAM" id="SSF53474">
    <property type="entry name" value="alpha/beta-Hydrolases"/>
    <property type="match status" value="1"/>
</dbReference>
<evidence type="ECO:0000256" key="5">
    <source>
        <dbReference type="ARBA" id="ARBA00023180"/>
    </source>
</evidence>
<evidence type="ECO:0000256" key="2">
    <source>
        <dbReference type="ARBA" id="ARBA00022645"/>
    </source>
</evidence>
<dbReference type="AlphaFoldDB" id="A0A0C2WCX0"/>
<dbReference type="GO" id="GO:0004185">
    <property type="term" value="F:serine-type carboxypeptidase activity"/>
    <property type="evidence" value="ECO:0007669"/>
    <property type="project" value="UniProtKB-UniRule"/>
</dbReference>
<dbReference type="EC" id="3.4.16.-" evidence="6"/>
<dbReference type="OrthoDB" id="443318at2759"/>
<proteinExistence type="inferred from homology"/>
<dbReference type="InterPro" id="IPR001563">
    <property type="entry name" value="Peptidase_S10"/>
</dbReference>
<evidence type="ECO:0000256" key="6">
    <source>
        <dbReference type="RuleBase" id="RU361156"/>
    </source>
</evidence>
<accession>A0A0C2WCX0</accession>
<sequence>MALFKSLFASLTAALSIALLLGLDGVEGRRGIMSRSELHARQLEAAKRYKVPILPRSGQSFDNQLYSRSYAPANVQNITFTNPKASQFWVNGSAIPLVDWDVGPSWSGLLPISSAANETRKLFFWFFPPAAGGSLDDLIFWTNGGPGCSSLEGFLQENGPISWGYGQAAPTPNQYSWTNISSMLWVEQPVGTGYSQGTPTAQNEEDVASQLVGFMQQFLEVFSELKGKKLYLTGESYAGTYIPYIADYIYTHPTLLDLQLQGIWMADPLISWDVVQEQIPAVDFVYKYQHVFAFNQTYLQYLNDTASKCNYAGYVQKYVTFPPKGPLPMPGNNTFADPGCDLWDDILNAALIINPGFNIYRIFDMYPILWDVLGFPGTFFQAQSPIYFDRPEVKKAIHAPLNTTWAECSNVNVFPNGDASLPPVFSVLPSVIEKSKRAIILHGLGDYVLIADGARIAIQNMTWAGMQGFQTPIATDSFVVDGIGALGNVHQERGLTYYEVVLSGHMIPQFSPWSAFQSVHYLLGLRSTP</sequence>
<evidence type="ECO:0000256" key="1">
    <source>
        <dbReference type="ARBA" id="ARBA00009431"/>
    </source>
</evidence>
<evidence type="ECO:0000256" key="3">
    <source>
        <dbReference type="ARBA" id="ARBA00022670"/>
    </source>
</evidence>
<keyword evidence="8" id="KW-1185">Reference proteome</keyword>
<name>A0A0C2WCX0_AMAMK</name>
<feature type="chain" id="PRO_5006514377" description="Carboxypeptidase" evidence="6">
    <location>
        <begin position="29"/>
        <end position="529"/>
    </location>
</feature>
<dbReference type="InParanoid" id="A0A0C2WCX0"/>
<dbReference type="Pfam" id="PF00450">
    <property type="entry name" value="Peptidase_S10"/>
    <property type="match status" value="1"/>
</dbReference>
<dbReference type="PANTHER" id="PTHR11802">
    <property type="entry name" value="SERINE PROTEASE FAMILY S10 SERINE CARBOXYPEPTIDASE"/>
    <property type="match status" value="1"/>
</dbReference>
<dbReference type="EMBL" id="KN818321">
    <property type="protein sequence ID" value="KIL59167.1"/>
    <property type="molecule type" value="Genomic_DNA"/>
</dbReference>